<evidence type="ECO:0000313" key="1">
    <source>
        <dbReference type="EMBL" id="GAW84010.1"/>
    </source>
</evidence>
<gene>
    <name evidence="1" type="ORF">PGO_000590</name>
</gene>
<keyword evidence="2" id="KW-1185">Reference proteome</keyword>
<sequence>MFKTQLSFKDIFPTCQHLYYSVNSMYNTTVKKKLEAACNKFNQDFSSNTLWYNNLTFVCLDLGLYLYKIKDKRENDRKPYYNFFIYELKRLVRYKNPNRKINSFVKLHEEIKNAYKNAGLENIDVCNEYVSLMDDHLVYEIFEMFDKLYKNFKYFNVVINKDQYVKECVKAYEKIIEKDKKDYNNFVQKELHIFKSNFHDYLLKNPYKCDDKLLNNSLMTAPEIRITAEELSGDIASPGTWTSTGIFLFCNINSYYTAYGSYLRPRKRKLKNMWKRKNKKHYELMNLFEQSQKNIIQNKHNILYNSVD</sequence>
<organism evidence="1 2">
    <name type="scientific">Plasmodium gonderi</name>
    <dbReference type="NCBI Taxonomy" id="77519"/>
    <lineage>
        <taxon>Eukaryota</taxon>
        <taxon>Sar</taxon>
        <taxon>Alveolata</taxon>
        <taxon>Apicomplexa</taxon>
        <taxon>Aconoidasida</taxon>
        <taxon>Haemosporida</taxon>
        <taxon>Plasmodiidae</taxon>
        <taxon>Plasmodium</taxon>
        <taxon>Plasmodium (Plasmodium)</taxon>
    </lineage>
</organism>
<accession>A0A1Y1JP45</accession>
<protein>
    <submittedName>
        <fullName evidence="1">Variable surface protein</fullName>
    </submittedName>
</protein>
<dbReference type="Proteomes" id="UP000195521">
    <property type="component" value="Unassembled WGS sequence"/>
</dbReference>
<name>A0A1Y1JP45_PLAGO</name>
<reference evidence="2" key="1">
    <citation type="submission" date="2017-04" db="EMBL/GenBank/DDBJ databases">
        <title>Plasmodium gonderi genome.</title>
        <authorList>
            <person name="Arisue N."/>
            <person name="Honma H."/>
            <person name="Kawai S."/>
            <person name="Tougan T."/>
            <person name="Tanabe K."/>
            <person name="Horii T."/>
        </authorList>
    </citation>
    <scope>NUCLEOTIDE SEQUENCE [LARGE SCALE GENOMIC DNA]</scope>
    <source>
        <strain evidence="2">ATCC 30045</strain>
    </source>
</reference>
<comment type="caution">
    <text evidence="1">The sequence shown here is derived from an EMBL/GenBank/DDBJ whole genome shotgun (WGS) entry which is preliminary data.</text>
</comment>
<dbReference type="RefSeq" id="XP_028546599.1">
    <property type="nucleotide sequence ID" value="XM_028690798.1"/>
</dbReference>
<proteinExistence type="predicted"/>
<dbReference type="OrthoDB" id="381216at2759"/>
<dbReference type="EMBL" id="BDQF01000061">
    <property type="protein sequence ID" value="GAW84010.1"/>
    <property type="molecule type" value="Genomic_DNA"/>
</dbReference>
<evidence type="ECO:0000313" key="2">
    <source>
        <dbReference type="Proteomes" id="UP000195521"/>
    </source>
</evidence>
<dbReference type="GeneID" id="39744818"/>
<dbReference type="AlphaFoldDB" id="A0A1Y1JP45"/>